<evidence type="ECO:0000256" key="1">
    <source>
        <dbReference type="ARBA" id="ARBA00008324"/>
    </source>
</evidence>
<dbReference type="OrthoDB" id="9813282at2"/>
<evidence type="ECO:0000259" key="3">
    <source>
        <dbReference type="Pfam" id="PF03061"/>
    </source>
</evidence>
<keyword evidence="2" id="KW-0378">Hydrolase</keyword>
<reference evidence="4 5" key="1">
    <citation type="submission" date="2017-08" db="EMBL/GenBank/DDBJ databases">
        <title>Pusillimonas indicus sp. nov., a member of the family Alcaligenaceae isolated from surface seawater.</title>
        <authorList>
            <person name="Li J."/>
        </authorList>
    </citation>
    <scope>NUCLEOTIDE SEQUENCE [LARGE SCALE GENOMIC DNA]</scope>
    <source>
        <strain evidence="4 5">L52-1-41</strain>
    </source>
</reference>
<protein>
    <recommendedName>
        <fullName evidence="3">Thioesterase domain-containing protein</fullName>
    </recommendedName>
</protein>
<name>A0A3A1YVD9_9BURK</name>
<dbReference type="SUPFAM" id="SSF54637">
    <property type="entry name" value="Thioesterase/thiol ester dehydrase-isomerase"/>
    <property type="match status" value="1"/>
</dbReference>
<dbReference type="Proteomes" id="UP000266206">
    <property type="component" value="Unassembled WGS sequence"/>
</dbReference>
<dbReference type="Gene3D" id="3.10.129.10">
    <property type="entry name" value="Hotdog Thioesterase"/>
    <property type="match status" value="1"/>
</dbReference>
<dbReference type="PANTHER" id="PTHR21660:SF1">
    <property type="entry name" value="ACYL-COENZYME A THIOESTERASE 13"/>
    <property type="match status" value="1"/>
</dbReference>
<dbReference type="GO" id="GO:0047617">
    <property type="term" value="F:fatty acyl-CoA hydrolase activity"/>
    <property type="evidence" value="ECO:0007669"/>
    <property type="project" value="InterPro"/>
</dbReference>
<dbReference type="InterPro" id="IPR003736">
    <property type="entry name" value="PAAI_dom"/>
</dbReference>
<dbReference type="PANTHER" id="PTHR21660">
    <property type="entry name" value="THIOESTERASE SUPERFAMILY MEMBER-RELATED"/>
    <property type="match status" value="1"/>
</dbReference>
<dbReference type="NCBIfam" id="TIGR00369">
    <property type="entry name" value="unchar_dom_1"/>
    <property type="match status" value="1"/>
</dbReference>
<feature type="domain" description="Thioesterase" evidence="3">
    <location>
        <begin position="61"/>
        <end position="136"/>
    </location>
</feature>
<organism evidence="4 5">
    <name type="scientific">Neopusillimonas maritima</name>
    <dbReference type="NCBI Taxonomy" id="2026239"/>
    <lineage>
        <taxon>Bacteria</taxon>
        <taxon>Pseudomonadati</taxon>
        <taxon>Pseudomonadota</taxon>
        <taxon>Betaproteobacteria</taxon>
        <taxon>Burkholderiales</taxon>
        <taxon>Alcaligenaceae</taxon>
        <taxon>Neopusillimonas</taxon>
    </lineage>
</organism>
<evidence type="ECO:0000313" key="5">
    <source>
        <dbReference type="Proteomes" id="UP000266206"/>
    </source>
</evidence>
<dbReference type="InterPro" id="IPR029069">
    <property type="entry name" value="HotDog_dom_sf"/>
</dbReference>
<evidence type="ECO:0000256" key="2">
    <source>
        <dbReference type="ARBA" id="ARBA00022801"/>
    </source>
</evidence>
<dbReference type="InterPro" id="IPR006683">
    <property type="entry name" value="Thioestr_dom"/>
</dbReference>
<dbReference type="RefSeq" id="WP_114419414.1">
    <property type="nucleotide sequence ID" value="NZ_NQYH01000004.1"/>
</dbReference>
<comment type="similarity">
    <text evidence="1">Belongs to the thioesterase PaaI family.</text>
</comment>
<dbReference type="AlphaFoldDB" id="A0A3A1YVD9"/>
<dbReference type="InterPro" id="IPR039298">
    <property type="entry name" value="ACOT13"/>
</dbReference>
<dbReference type="EMBL" id="NQYH01000004">
    <property type="protein sequence ID" value="RIY41249.1"/>
    <property type="molecule type" value="Genomic_DNA"/>
</dbReference>
<dbReference type="CDD" id="cd03443">
    <property type="entry name" value="PaaI_thioesterase"/>
    <property type="match status" value="1"/>
</dbReference>
<comment type="caution">
    <text evidence="4">The sequence shown here is derived from an EMBL/GenBank/DDBJ whole genome shotgun (WGS) entry which is preliminary data.</text>
</comment>
<gene>
    <name evidence="4" type="ORF">CJP73_06870</name>
</gene>
<evidence type="ECO:0000313" key="4">
    <source>
        <dbReference type="EMBL" id="RIY41249.1"/>
    </source>
</evidence>
<accession>A0A3A1YVD9</accession>
<dbReference type="Pfam" id="PF03061">
    <property type="entry name" value="4HBT"/>
    <property type="match status" value="1"/>
</dbReference>
<proteinExistence type="inferred from homology"/>
<sequence length="150" mass="16543">MTMTHELGLHLNGLEQLQIMLDQDLRCPIAKTLDIKMVEAEDGRAVFEATPDKHLYNPNYFVHGGFSATMMDFACGYASMSKIPAGKSVSTIDLKVSYHRPINKDTGLLRAEGIVTSSGKRVIFSEAKLTDQDGRLYVSATSSVLVFNLE</sequence>